<organism evidence="2">
    <name type="scientific">bioreactor metagenome</name>
    <dbReference type="NCBI Taxonomy" id="1076179"/>
    <lineage>
        <taxon>unclassified sequences</taxon>
        <taxon>metagenomes</taxon>
        <taxon>ecological metagenomes</taxon>
    </lineage>
</organism>
<proteinExistence type="predicted"/>
<feature type="compositionally biased region" description="Polar residues" evidence="1">
    <location>
        <begin position="300"/>
        <end position="309"/>
    </location>
</feature>
<evidence type="ECO:0000256" key="1">
    <source>
        <dbReference type="SAM" id="MobiDB-lite"/>
    </source>
</evidence>
<gene>
    <name evidence="2" type="ORF">SDC9_133780</name>
</gene>
<name>A0A645DBU7_9ZZZZ</name>
<protein>
    <submittedName>
        <fullName evidence="2">Uncharacterized protein</fullName>
    </submittedName>
</protein>
<dbReference type="AlphaFoldDB" id="A0A645DBU7"/>
<accession>A0A645DBU7</accession>
<comment type="caution">
    <text evidence="2">The sequence shown here is derived from an EMBL/GenBank/DDBJ whole genome shotgun (WGS) entry which is preliminary data.</text>
</comment>
<dbReference type="EMBL" id="VSSQ01034672">
    <property type="protein sequence ID" value="MPM86689.1"/>
    <property type="molecule type" value="Genomic_DNA"/>
</dbReference>
<sequence length="309" mass="32243">MAAAGRTPRPLPARAVRRGLTVARRAVPSRPLPARLADLTVLPHAFHYRLTVALPKPAALVATARVSIGTVRPHVRVSQLPGGVQLDVTVDTAELARLTDTTPLWVAVQAGPLTWQGGVPVTAEHLHGVRRAGYWLQAVARDGRLAFTRRRRVPVIDRLDLSDGVVRAHTDLATGTVIVERPWPTPPLEAPIDDHVALLPVPAVLADDPADDPVGRTATRRVLVRREGAEAAEPVVLSGPGIATVLGDRRLRWQRAADGLTVLTHGPALTQGAATDGVPGPGSGPLGPGPATDGAPGPGSLTQGARSAG</sequence>
<feature type="compositionally biased region" description="Low complexity" evidence="1">
    <location>
        <begin position="289"/>
        <end position="299"/>
    </location>
</feature>
<evidence type="ECO:0000313" key="2">
    <source>
        <dbReference type="EMBL" id="MPM86689.1"/>
    </source>
</evidence>
<feature type="region of interest" description="Disordered" evidence="1">
    <location>
        <begin position="267"/>
        <end position="309"/>
    </location>
</feature>
<reference evidence="2" key="1">
    <citation type="submission" date="2019-08" db="EMBL/GenBank/DDBJ databases">
        <authorList>
            <person name="Kucharzyk K."/>
            <person name="Murdoch R.W."/>
            <person name="Higgins S."/>
            <person name="Loffler F."/>
        </authorList>
    </citation>
    <scope>NUCLEOTIDE SEQUENCE</scope>
</reference>